<sequence length="284" mass="32161">MKKLLIVSLGIIVVILLALPWVLILVGRNKLHDHDIPQREQLIPDSPGQKVLAIFPHPDDEVTVAGTLMKLKKQGHMISLACLTRGEKGKSSGIQDEVELARLRTSEMEKSADLIGVDQLIISDLPDSGIEDLGMDSLKKVVLELITALEPDILISYDSKVGLYGHPDHRLTGKAVEKVFLHHKGKEGFQPRSLYQVTLRKKQVDVAMKLSSGFQRNYPENPEMGLPEPDFSIPTRPYFSQILQVMQAHETQQKVLEDLMPFHDKVPAWIYSRVFDREYFREVK</sequence>
<dbReference type="AlphaFoldDB" id="A0A326RNN9"/>
<organism evidence="2 3">
    <name type="scientific">Algoriphagus aquaeductus</name>
    <dbReference type="NCBI Taxonomy" id="475299"/>
    <lineage>
        <taxon>Bacteria</taxon>
        <taxon>Pseudomonadati</taxon>
        <taxon>Bacteroidota</taxon>
        <taxon>Cytophagia</taxon>
        <taxon>Cytophagales</taxon>
        <taxon>Cyclobacteriaceae</taxon>
        <taxon>Algoriphagus</taxon>
    </lineage>
</organism>
<evidence type="ECO:0000313" key="3">
    <source>
        <dbReference type="Proteomes" id="UP000248917"/>
    </source>
</evidence>
<dbReference type="SUPFAM" id="SSF102588">
    <property type="entry name" value="LmbE-like"/>
    <property type="match status" value="1"/>
</dbReference>
<keyword evidence="3" id="KW-1185">Reference proteome</keyword>
<reference evidence="2 3" key="1">
    <citation type="submission" date="2018-06" db="EMBL/GenBank/DDBJ databases">
        <title>Genomic Encyclopedia of Archaeal and Bacterial Type Strains, Phase II (KMG-II): from individual species to whole genera.</title>
        <authorList>
            <person name="Goeker M."/>
        </authorList>
    </citation>
    <scope>NUCLEOTIDE SEQUENCE [LARGE SCALE GENOMIC DNA]</scope>
    <source>
        <strain evidence="2 3">T4</strain>
    </source>
</reference>
<comment type="caution">
    <text evidence="2">The sequence shown here is derived from an EMBL/GenBank/DDBJ whole genome shotgun (WGS) entry which is preliminary data.</text>
</comment>
<dbReference type="PANTHER" id="PTHR12993:SF11">
    <property type="entry name" value="N-ACETYLGLUCOSAMINYL-PHOSPHATIDYLINOSITOL DE-N-ACETYLASE"/>
    <property type="match status" value="1"/>
</dbReference>
<keyword evidence="1" id="KW-0812">Transmembrane</keyword>
<dbReference type="OrthoDB" id="9790023at2"/>
<keyword evidence="1" id="KW-1133">Transmembrane helix</keyword>
<gene>
    <name evidence="2" type="ORF">CLV31_11243</name>
</gene>
<dbReference type="RefSeq" id="WP_111393842.1">
    <property type="nucleotide sequence ID" value="NZ_QKTX01000012.1"/>
</dbReference>
<name>A0A326RNN9_9BACT</name>
<protein>
    <submittedName>
        <fullName evidence="2">LmbE family N-acetylglucosaminyl deacetylase</fullName>
    </submittedName>
</protein>
<dbReference type="Gene3D" id="3.40.50.10320">
    <property type="entry name" value="LmbE-like"/>
    <property type="match status" value="1"/>
</dbReference>
<dbReference type="EMBL" id="QKTX01000012">
    <property type="protein sequence ID" value="PZV80276.1"/>
    <property type="molecule type" value="Genomic_DNA"/>
</dbReference>
<keyword evidence="1" id="KW-0472">Membrane</keyword>
<accession>A0A326RNN9</accession>
<dbReference type="InterPro" id="IPR024078">
    <property type="entry name" value="LmbE-like_dom_sf"/>
</dbReference>
<evidence type="ECO:0000313" key="2">
    <source>
        <dbReference type="EMBL" id="PZV80276.1"/>
    </source>
</evidence>
<proteinExistence type="predicted"/>
<evidence type="ECO:0000256" key="1">
    <source>
        <dbReference type="SAM" id="Phobius"/>
    </source>
</evidence>
<dbReference type="PANTHER" id="PTHR12993">
    <property type="entry name" value="N-ACETYLGLUCOSAMINYL-PHOSPHATIDYLINOSITOL DE-N-ACETYLASE-RELATED"/>
    <property type="match status" value="1"/>
</dbReference>
<dbReference type="GO" id="GO:0016811">
    <property type="term" value="F:hydrolase activity, acting on carbon-nitrogen (but not peptide) bonds, in linear amides"/>
    <property type="evidence" value="ECO:0007669"/>
    <property type="project" value="TreeGrafter"/>
</dbReference>
<feature type="transmembrane region" description="Helical" evidence="1">
    <location>
        <begin position="6"/>
        <end position="26"/>
    </location>
</feature>
<dbReference type="InterPro" id="IPR003737">
    <property type="entry name" value="GlcNAc_PI_deacetylase-related"/>
</dbReference>
<dbReference type="Proteomes" id="UP000248917">
    <property type="component" value="Unassembled WGS sequence"/>
</dbReference>
<dbReference type="Pfam" id="PF02585">
    <property type="entry name" value="PIG-L"/>
    <property type="match status" value="1"/>
</dbReference>